<keyword evidence="2" id="KW-0472">Membrane</keyword>
<dbReference type="GO" id="GO:0000155">
    <property type="term" value="F:phosphorelay sensor kinase activity"/>
    <property type="evidence" value="ECO:0007669"/>
    <property type="project" value="InterPro"/>
</dbReference>
<feature type="transmembrane region" description="Helical" evidence="2">
    <location>
        <begin position="108"/>
        <end position="126"/>
    </location>
</feature>
<feature type="transmembrane region" description="Helical" evidence="2">
    <location>
        <begin position="12"/>
        <end position="29"/>
    </location>
</feature>
<keyword evidence="5" id="KW-1185">Reference proteome</keyword>
<evidence type="ECO:0000256" key="2">
    <source>
        <dbReference type="SAM" id="Phobius"/>
    </source>
</evidence>
<dbReference type="Pfam" id="PF06580">
    <property type="entry name" value="His_kinase"/>
    <property type="match status" value="1"/>
</dbReference>
<dbReference type="EMBL" id="LRDB01000050">
    <property type="protein sequence ID" value="KYG72794.1"/>
    <property type="molecule type" value="Genomic_DNA"/>
</dbReference>
<feature type="domain" description="Signal transduction histidine kinase internal region" evidence="3">
    <location>
        <begin position="146"/>
        <end position="222"/>
    </location>
</feature>
<dbReference type="InterPro" id="IPR010559">
    <property type="entry name" value="Sig_transdc_His_kin_internal"/>
</dbReference>
<dbReference type="AlphaFoldDB" id="A0A150X246"/>
<dbReference type="PANTHER" id="PTHR34220:SF7">
    <property type="entry name" value="SENSOR HISTIDINE KINASE YPDA"/>
    <property type="match status" value="1"/>
</dbReference>
<dbReference type="STRING" id="296218.AWN68_08815"/>
<name>A0A150X246_9BACT</name>
<sequence length="336" mass="39499">MLQLSLKTIRKIKIIFNVTLISIVVFRLGRSAYFLIPDDWLFFWTSDAVENLLFALSAYVLYYYGLKLHGIWKKIGLAIALIIPLFLLAGLKDYRIHDVVVFEQSFEYFTSFLGHALLYYLLIYFVNRLEFFSRYQQLEDELSQAKAQLLRNQLHPHFLFNAFNSLYSLSLKNHPDTSEYILKLSSMMRYLTDETHHNKIQLRKELDFIQKYIAIEEIRFGKDARIKLSIDDSLDHEKWIEPFLLIVLVENAFKHGFYTNSKGAFVNIAVTIEHNELLFIVENSVFKKQHFQESNREGKGLENLKQRLALLYPKSSSLEVINNEEVYSAKLKVTLT</sequence>
<evidence type="ECO:0000256" key="1">
    <source>
        <dbReference type="SAM" id="Coils"/>
    </source>
</evidence>
<dbReference type="PANTHER" id="PTHR34220">
    <property type="entry name" value="SENSOR HISTIDINE KINASE YPDA"/>
    <property type="match status" value="1"/>
</dbReference>
<evidence type="ECO:0000259" key="3">
    <source>
        <dbReference type="Pfam" id="PF06580"/>
    </source>
</evidence>
<protein>
    <recommendedName>
        <fullName evidence="3">Signal transduction histidine kinase internal region domain-containing protein</fullName>
    </recommendedName>
</protein>
<keyword evidence="1" id="KW-0175">Coiled coil</keyword>
<reference evidence="4 5" key="1">
    <citation type="submission" date="2016-01" db="EMBL/GenBank/DDBJ databases">
        <title>Genome sequencing of Roseivirga echinicomitans KMM 6058.</title>
        <authorList>
            <person name="Selvaratnam C."/>
            <person name="Thevarajoo S."/>
            <person name="Goh K.M."/>
            <person name="Ee R."/>
            <person name="Chan K.-G."/>
            <person name="Chong C.S."/>
        </authorList>
    </citation>
    <scope>NUCLEOTIDE SEQUENCE [LARGE SCALE GENOMIC DNA]</scope>
    <source>
        <strain evidence="4 5">KMM 6058</strain>
    </source>
</reference>
<dbReference type="OrthoDB" id="9792992at2"/>
<evidence type="ECO:0000313" key="4">
    <source>
        <dbReference type="EMBL" id="KYG72794.1"/>
    </source>
</evidence>
<keyword evidence="2" id="KW-0812">Transmembrane</keyword>
<feature type="transmembrane region" description="Helical" evidence="2">
    <location>
        <begin position="71"/>
        <end position="88"/>
    </location>
</feature>
<dbReference type="Gene3D" id="3.30.565.10">
    <property type="entry name" value="Histidine kinase-like ATPase, C-terminal domain"/>
    <property type="match status" value="1"/>
</dbReference>
<organism evidence="4 5">
    <name type="scientific">Roseivirga echinicomitans</name>
    <dbReference type="NCBI Taxonomy" id="296218"/>
    <lineage>
        <taxon>Bacteria</taxon>
        <taxon>Pseudomonadati</taxon>
        <taxon>Bacteroidota</taxon>
        <taxon>Cytophagia</taxon>
        <taxon>Cytophagales</taxon>
        <taxon>Roseivirgaceae</taxon>
        <taxon>Roseivirga</taxon>
    </lineage>
</organism>
<dbReference type="InterPro" id="IPR050640">
    <property type="entry name" value="Bact_2-comp_sensor_kinase"/>
</dbReference>
<proteinExistence type="predicted"/>
<gene>
    <name evidence="4" type="ORF">AWN68_08815</name>
</gene>
<evidence type="ECO:0000313" key="5">
    <source>
        <dbReference type="Proteomes" id="UP000075615"/>
    </source>
</evidence>
<dbReference type="Proteomes" id="UP000075615">
    <property type="component" value="Unassembled WGS sequence"/>
</dbReference>
<keyword evidence="2" id="KW-1133">Transmembrane helix</keyword>
<accession>A0A150X246</accession>
<dbReference type="RefSeq" id="WP_068417335.1">
    <property type="nucleotide sequence ID" value="NZ_LRDB01000050.1"/>
</dbReference>
<dbReference type="GO" id="GO:0016020">
    <property type="term" value="C:membrane"/>
    <property type="evidence" value="ECO:0007669"/>
    <property type="project" value="InterPro"/>
</dbReference>
<dbReference type="InterPro" id="IPR036890">
    <property type="entry name" value="HATPase_C_sf"/>
</dbReference>
<comment type="caution">
    <text evidence="4">The sequence shown here is derived from an EMBL/GenBank/DDBJ whole genome shotgun (WGS) entry which is preliminary data.</text>
</comment>
<feature type="coiled-coil region" evidence="1">
    <location>
        <begin position="128"/>
        <end position="155"/>
    </location>
</feature>
<feature type="transmembrane region" description="Helical" evidence="2">
    <location>
        <begin position="41"/>
        <end position="64"/>
    </location>
</feature>